<dbReference type="PANTHER" id="PTHR30419">
    <property type="entry name" value="HTH-TYPE TRANSCRIPTIONAL REGULATOR YBHD"/>
    <property type="match status" value="1"/>
</dbReference>
<dbReference type="PRINTS" id="PR00039">
    <property type="entry name" value="HTHLYSR"/>
</dbReference>
<dbReference type="Gene3D" id="1.10.10.10">
    <property type="entry name" value="Winged helix-like DNA-binding domain superfamily/Winged helix DNA-binding domain"/>
    <property type="match status" value="1"/>
</dbReference>
<keyword evidence="2" id="KW-0805">Transcription regulation</keyword>
<evidence type="ECO:0000256" key="2">
    <source>
        <dbReference type="ARBA" id="ARBA00023015"/>
    </source>
</evidence>
<dbReference type="Pfam" id="PF00126">
    <property type="entry name" value="HTH_1"/>
    <property type="match status" value="1"/>
</dbReference>
<dbReference type="SUPFAM" id="SSF53850">
    <property type="entry name" value="Periplasmic binding protein-like II"/>
    <property type="match status" value="1"/>
</dbReference>
<dbReference type="EMBL" id="NMVO01000019">
    <property type="protein sequence ID" value="OYO07967.1"/>
    <property type="molecule type" value="Genomic_DNA"/>
</dbReference>
<reference evidence="5 6" key="1">
    <citation type="submission" date="2017-07" db="EMBL/GenBank/DDBJ databases">
        <title>Draft whole genome sequences of clinical Proprionibacteriaceae strains.</title>
        <authorList>
            <person name="Bernier A.-M."/>
            <person name="Bernard K."/>
            <person name="Domingo M.-C."/>
        </authorList>
    </citation>
    <scope>NUCLEOTIDE SEQUENCE [LARGE SCALE GENOMIC DNA]</scope>
    <source>
        <strain evidence="5 6">NML 030167</strain>
    </source>
</reference>
<dbReference type="GO" id="GO:0003677">
    <property type="term" value="F:DNA binding"/>
    <property type="evidence" value="ECO:0007669"/>
    <property type="project" value="UniProtKB-KW"/>
</dbReference>
<proteinExistence type="inferred from homology"/>
<comment type="similarity">
    <text evidence="1">Belongs to the LysR transcriptional regulatory family.</text>
</comment>
<accession>A0A255FWC3</accession>
<dbReference type="PROSITE" id="PS50931">
    <property type="entry name" value="HTH_LYSR"/>
    <property type="match status" value="1"/>
</dbReference>
<evidence type="ECO:0000313" key="6">
    <source>
        <dbReference type="Proteomes" id="UP000215896"/>
    </source>
</evidence>
<dbReference type="Proteomes" id="UP000215896">
    <property type="component" value="Unassembled WGS sequence"/>
</dbReference>
<organism evidence="5 6">
    <name type="scientific">Enemella evansiae</name>
    <dbReference type="NCBI Taxonomy" id="2016499"/>
    <lineage>
        <taxon>Bacteria</taxon>
        <taxon>Bacillati</taxon>
        <taxon>Actinomycetota</taxon>
        <taxon>Actinomycetes</taxon>
        <taxon>Propionibacteriales</taxon>
        <taxon>Propionibacteriaceae</taxon>
        <taxon>Enemella</taxon>
    </lineage>
</organism>
<dbReference type="RefSeq" id="WP_094407337.1">
    <property type="nucleotide sequence ID" value="NZ_NMVM01000001.1"/>
</dbReference>
<dbReference type="InterPro" id="IPR050950">
    <property type="entry name" value="HTH-type_LysR_regulators"/>
</dbReference>
<gene>
    <name evidence="5" type="ORF">CGZ94_21190</name>
</gene>
<evidence type="ECO:0000313" key="5">
    <source>
        <dbReference type="EMBL" id="OYO07967.1"/>
    </source>
</evidence>
<protein>
    <submittedName>
        <fullName evidence="5">LysR family transcriptional regulator</fullName>
    </submittedName>
</protein>
<keyword evidence="4" id="KW-0804">Transcription</keyword>
<dbReference type="PANTHER" id="PTHR30419:SF31">
    <property type="entry name" value="BLR3139 PROTEIN"/>
    <property type="match status" value="1"/>
</dbReference>
<accession>A0A4R6LUL1</accession>
<dbReference type="InterPro" id="IPR000847">
    <property type="entry name" value="LysR_HTH_N"/>
</dbReference>
<evidence type="ECO:0000256" key="4">
    <source>
        <dbReference type="ARBA" id="ARBA00023163"/>
    </source>
</evidence>
<comment type="caution">
    <text evidence="5">The sequence shown here is derived from an EMBL/GenBank/DDBJ whole genome shotgun (WGS) entry which is preliminary data.</text>
</comment>
<dbReference type="GO" id="GO:0003700">
    <property type="term" value="F:DNA-binding transcription factor activity"/>
    <property type="evidence" value="ECO:0007669"/>
    <property type="project" value="InterPro"/>
</dbReference>
<dbReference type="InterPro" id="IPR005119">
    <property type="entry name" value="LysR_subst-bd"/>
</dbReference>
<dbReference type="AlphaFoldDB" id="A0A255FWC3"/>
<keyword evidence="3" id="KW-0238">DNA-binding</keyword>
<sequence length="298" mass="32330">MQIHQLAYFVAVAETGSFTRGAQRANVVQSAVSAAISQLERELGVALFERQYHRVSLTAEGEALLPRAREALFAVEAAREAVASARGELVGTVRLGMVIYTGSWDLAAVLHDFVAAHPRVDVRMRQTIAGSTSSLEEVRTGALDLALVFTAAAELPDFTLTELNREPLVLMCSPDHPLAGQSAVGIADLAREPFIDYPEGWGIRSLIDAAFAAIEVRRTIRTEVTDFQLARALVHSDLGVSIVPEQAIDDTVAGVPLREDLVWKVQLARPTHRRETAAAVALANAITRSAHDRARPER</sequence>
<dbReference type="GO" id="GO:0005829">
    <property type="term" value="C:cytosol"/>
    <property type="evidence" value="ECO:0007669"/>
    <property type="project" value="TreeGrafter"/>
</dbReference>
<evidence type="ECO:0000256" key="3">
    <source>
        <dbReference type="ARBA" id="ARBA00023125"/>
    </source>
</evidence>
<dbReference type="Gene3D" id="3.40.190.290">
    <property type="match status" value="1"/>
</dbReference>
<dbReference type="SUPFAM" id="SSF46785">
    <property type="entry name" value="Winged helix' DNA-binding domain"/>
    <property type="match status" value="1"/>
</dbReference>
<dbReference type="FunFam" id="1.10.10.10:FF:000001">
    <property type="entry name" value="LysR family transcriptional regulator"/>
    <property type="match status" value="1"/>
</dbReference>
<dbReference type="Pfam" id="PF03466">
    <property type="entry name" value="LysR_substrate"/>
    <property type="match status" value="1"/>
</dbReference>
<evidence type="ECO:0000256" key="1">
    <source>
        <dbReference type="ARBA" id="ARBA00009437"/>
    </source>
</evidence>
<dbReference type="OrthoDB" id="3181812at2"/>
<keyword evidence="6" id="KW-1185">Reference proteome</keyword>
<dbReference type="InterPro" id="IPR036388">
    <property type="entry name" value="WH-like_DNA-bd_sf"/>
</dbReference>
<name>A0A255FWC3_9ACTN</name>
<dbReference type="InterPro" id="IPR036390">
    <property type="entry name" value="WH_DNA-bd_sf"/>
</dbReference>